<dbReference type="RefSeq" id="WP_176807518.1">
    <property type="nucleotide sequence ID" value="NZ_CP055302.1"/>
</dbReference>
<protein>
    <submittedName>
        <fullName evidence="2">Uncharacterized protein</fullName>
    </submittedName>
</protein>
<evidence type="ECO:0000313" key="3">
    <source>
        <dbReference type="Proteomes" id="UP000509660"/>
    </source>
</evidence>
<accession>A0A7H8US81</accession>
<evidence type="ECO:0000313" key="2">
    <source>
        <dbReference type="EMBL" id="QLB40081.1"/>
    </source>
</evidence>
<keyword evidence="1" id="KW-0472">Membrane</keyword>
<dbReference type="AlphaFoldDB" id="A0A7H8US81"/>
<organism evidence="2 3">
    <name type="scientific">Mannheimia pernigra</name>
    <dbReference type="NCBI Taxonomy" id="111844"/>
    <lineage>
        <taxon>Bacteria</taxon>
        <taxon>Pseudomonadati</taxon>
        <taxon>Pseudomonadota</taxon>
        <taxon>Gammaproteobacteria</taxon>
        <taxon>Pasteurellales</taxon>
        <taxon>Pasteurellaceae</taxon>
        <taxon>Mannheimia</taxon>
    </lineage>
</organism>
<name>A0A7H8US81_9PAST</name>
<keyword evidence="3" id="KW-1185">Reference proteome</keyword>
<evidence type="ECO:0000256" key="1">
    <source>
        <dbReference type="SAM" id="Phobius"/>
    </source>
</evidence>
<feature type="transmembrane region" description="Helical" evidence="1">
    <location>
        <begin position="259"/>
        <end position="276"/>
    </location>
</feature>
<proteinExistence type="predicted"/>
<keyword evidence="1" id="KW-0812">Transmembrane</keyword>
<dbReference type="EMBL" id="CP055306">
    <property type="protein sequence ID" value="QLB40081.1"/>
    <property type="molecule type" value="Genomic_DNA"/>
</dbReference>
<reference evidence="2 3" key="1">
    <citation type="submission" date="2020-06" db="EMBL/GenBank/DDBJ databases">
        <title>Mannheimia pernigra sp. nov. isolated from bovine respiratory tract.</title>
        <authorList>
            <person name="Kuhnert P."/>
            <person name="Akarsu-Egger H."/>
        </authorList>
    </citation>
    <scope>NUCLEOTIDE SEQUENCE [LARGE SCALE GENOMIC DNA]</scope>
    <source>
        <strain evidence="2 3">BNO311</strain>
    </source>
</reference>
<gene>
    <name evidence="2" type="ORF">HV559_03895</name>
</gene>
<sequence length="277" mass="32144">MKHETLIIYRTDRKFDTSSLNQLKIGGKIGFLREILLVNSDFLEDEKGSWILNFFKGKPYEQHIYVSRDEPDFKVFKKLTTASFICNNEFGDVDAEKLSISIRGSKSIKKCDFIEYPSHYAHIDGRGLSFFSKIENQKDNFYRQVILLSLAYAYLGAIEYISNNLSQKVNCANCDIDELNKLYIEAAKFNSIFLFHQPVLIDKASLTETWKEIDRVFEIDVSSKELLEQLSNVHYILNLDSENKRVTQEKEKQSKQEKWNLCFAIIGIALAVIELFT</sequence>
<keyword evidence="1" id="KW-1133">Transmembrane helix</keyword>
<dbReference type="Proteomes" id="UP000509660">
    <property type="component" value="Chromosome"/>
</dbReference>